<dbReference type="OrthoDB" id="396512at2"/>
<accession>A0A2K8T362</accession>
<proteinExistence type="predicted"/>
<dbReference type="InterPro" id="IPR027417">
    <property type="entry name" value="P-loop_NTPase"/>
</dbReference>
<evidence type="ECO:0000313" key="3">
    <source>
        <dbReference type="Proteomes" id="UP000232003"/>
    </source>
</evidence>
<gene>
    <name evidence="2" type="ORF">COO91_08241</name>
</gene>
<protein>
    <submittedName>
        <fullName evidence="2">Putative P-loop ATPase, KAP-like</fullName>
    </submittedName>
</protein>
<evidence type="ECO:0000313" key="2">
    <source>
        <dbReference type="EMBL" id="AUB42134.1"/>
    </source>
</evidence>
<dbReference type="Gene3D" id="3.40.50.300">
    <property type="entry name" value="P-loop containing nucleotide triphosphate hydrolases"/>
    <property type="match status" value="1"/>
</dbReference>
<dbReference type="KEGG" id="nfl:COO91_08241"/>
<reference evidence="2 3" key="1">
    <citation type="submission" date="2017-11" db="EMBL/GenBank/DDBJ databases">
        <title>Complete genome of a free-living desiccation-tolerant cyanobacterium and its photosynthetic adaptation to extreme terrestrial habitat.</title>
        <authorList>
            <person name="Shang J."/>
        </authorList>
    </citation>
    <scope>NUCLEOTIDE SEQUENCE [LARGE SCALE GENOMIC DNA]</scope>
    <source>
        <strain evidence="2 3">CCNUN1</strain>
    </source>
</reference>
<dbReference type="EMBL" id="CP024785">
    <property type="protein sequence ID" value="AUB42134.1"/>
    <property type="molecule type" value="Genomic_DNA"/>
</dbReference>
<dbReference type="InterPro" id="IPR011646">
    <property type="entry name" value="KAP_P-loop"/>
</dbReference>
<keyword evidence="3" id="KW-1185">Reference proteome</keyword>
<feature type="domain" description="KAP NTPase" evidence="1">
    <location>
        <begin position="13"/>
        <end position="251"/>
    </location>
</feature>
<name>A0A2K8T362_9NOSO</name>
<dbReference type="RefSeq" id="WP_100902270.1">
    <property type="nucleotide sequence ID" value="NZ_CAWNNC010000001.1"/>
</dbReference>
<sequence length="632" mass="73170">MTQHNKSINSNIEEFLNYYCGLSHAPGFAVLLKGPWGSGKTWFIKKYITKLTEQKQKYLYVSLNGISSFSEIEEAFLVQQIPLLASKPVAIGRNLVTQVLKGTFKIDFGSDKALSFGIPNASLTEYLTNVSESILIFDDLERCDIDLSKILGYINNFVEHKELKVIIVANEDILVEKNSEYKAIKEKLISQTFDVSPDFERALENFVQTVKASATKTFLFENIKLIQDVYEKAQYKNLRTLNKIVLDLERIFEFLPQKAKNKPELLQDIFNLLMFFSIEIKRGEILTKDIAELGEKQLSIKSKQIRKAQRALDSTVSEDDARANSLERIFGRYASELNLYESVPGIKWWQLFFDKGIIDAQELNDSISNSKYFEDENTAPWIKLWHYHHLDDNDFDDLLEKVESEYKNRSFDDLGVVKHITGLFLKLSAIEVYSKSKEDILRDAKLYIDSLQLKNYSNSLYENMFGGYLGLAFQGEKLEEFKEFCSYVKQSTDSATNMDSRAQELLVLMRDDTLKFGDIIAGNNSHNWGVPGQIYSQIPILKHIQEVDFVNEFLLLKFPYKDAVCRTLTRRYEFNDFNEKLFEELDWLKSVQSLLLKEVDRRRGKITGYTLKLLIEQDFDQAIQRLEATKLD</sequence>
<dbReference type="Proteomes" id="UP000232003">
    <property type="component" value="Chromosome"/>
</dbReference>
<organism evidence="2 3">
    <name type="scientific">Nostoc flagelliforme CCNUN1</name>
    <dbReference type="NCBI Taxonomy" id="2038116"/>
    <lineage>
        <taxon>Bacteria</taxon>
        <taxon>Bacillati</taxon>
        <taxon>Cyanobacteriota</taxon>
        <taxon>Cyanophyceae</taxon>
        <taxon>Nostocales</taxon>
        <taxon>Nostocaceae</taxon>
        <taxon>Nostoc</taxon>
    </lineage>
</organism>
<dbReference type="Pfam" id="PF07693">
    <property type="entry name" value="KAP_NTPase"/>
    <property type="match status" value="1"/>
</dbReference>
<evidence type="ECO:0000259" key="1">
    <source>
        <dbReference type="Pfam" id="PF07693"/>
    </source>
</evidence>
<dbReference type="AlphaFoldDB" id="A0A2K8T362"/>
<dbReference type="SUPFAM" id="SSF52540">
    <property type="entry name" value="P-loop containing nucleoside triphosphate hydrolases"/>
    <property type="match status" value="1"/>
</dbReference>